<accession>A0A428SZB1</accession>
<protein>
    <submittedName>
        <fullName evidence="1">Uncharacterized protein</fullName>
    </submittedName>
</protein>
<keyword evidence="2" id="KW-1185">Reference proteome</keyword>
<dbReference type="Proteomes" id="UP000288429">
    <property type="component" value="Unassembled WGS sequence"/>
</dbReference>
<name>A0A428SZB1_9HYPO</name>
<proteinExistence type="predicted"/>
<comment type="caution">
    <text evidence="1">The sequence shown here is derived from an EMBL/GenBank/DDBJ whole genome shotgun (WGS) entry which is preliminary data.</text>
</comment>
<evidence type="ECO:0000313" key="2">
    <source>
        <dbReference type="Proteomes" id="UP000288429"/>
    </source>
</evidence>
<reference evidence="1 2" key="1">
    <citation type="submission" date="2017-06" db="EMBL/GenBank/DDBJ databases">
        <title>Cmopartive genomic analysis of Ambrosia Fusariam Clade fungi.</title>
        <authorList>
            <person name="Stajich J.E."/>
            <person name="Carrillo J."/>
            <person name="Kijimoto T."/>
            <person name="Eskalen A."/>
            <person name="O'Donnell K."/>
            <person name="Kasson M."/>
        </authorList>
    </citation>
    <scope>NUCLEOTIDE SEQUENCE [LARGE SCALE GENOMIC DNA]</scope>
    <source>
        <strain evidence="1 2">NRRL 20438</strain>
    </source>
</reference>
<organism evidence="1 2">
    <name type="scientific">Fusarium ambrosium</name>
    <dbReference type="NCBI Taxonomy" id="131363"/>
    <lineage>
        <taxon>Eukaryota</taxon>
        <taxon>Fungi</taxon>
        <taxon>Dikarya</taxon>
        <taxon>Ascomycota</taxon>
        <taxon>Pezizomycotina</taxon>
        <taxon>Sordariomycetes</taxon>
        <taxon>Hypocreomycetidae</taxon>
        <taxon>Hypocreales</taxon>
        <taxon>Nectriaceae</taxon>
        <taxon>Fusarium</taxon>
        <taxon>Fusarium solani species complex</taxon>
    </lineage>
</organism>
<dbReference type="EMBL" id="NIZV01000307">
    <property type="protein sequence ID" value="RSL95050.1"/>
    <property type="molecule type" value="Genomic_DNA"/>
</dbReference>
<gene>
    <name evidence="1" type="ORF">CDV31_014064</name>
</gene>
<evidence type="ECO:0000313" key="1">
    <source>
        <dbReference type="EMBL" id="RSL95050.1"/>
    </source>
</evidence>
<sequence>MSWCGTGDYTNWPPRSPVGDREQWIPRTCIRPCCRLCRFSIKCGQDIVAFTKDGHQSPTFPFPVDVEEIKTPELKAAFKSCFGETCGHHNEKGVACHAGCASLAERLGLTPSEYLPALAYSYEPPKSDERRRRELVRFRLQQALKRNLGRLPTEVWDFVAKNLVCEFATVAIPVVEPKTVFTIDPLEAVWAKYVEIDGVKYVRSVSNHQNSGGRLLWDKPKSPTGHVVYISEDHLGINEITNSPEVTQSAQNRVSTWWRTIPVDGSSTIDFETDGVKLRSFSAAPLLRDVKWPYPMTPDEMNDMSLYYTMLDREAKLLPVDINAPDTIGYSVGWNYGCIYLHAHRRGESLDFYHELDARETETESKSATESGDESHGSRVARMAEESGLEWRYHPLNEGEAITQVWIRQPQELPEDDEDFNNSPYGPRYLWCDSPHDVAIGLITNQSRTLVAGMHCDIPQDRFPWRCIAKSSTASPMRIFFSYSLDGINLFAAPKSDTNEEEPIPVDLYEEEPDNFYLFGYDFHTSASLENVSQVVACKGTDEGRPRVNGLLFRYKDGTETTIGRFRLDCAQPPLTFDESSVLYLGIGRCESPGPDEHVVEVRLSAPKDSAGLKWKKFSAKEPIQWSWRQCWSKVCTPSEEFGYDSASE</sequence>
<dbReference type="AlphaFoldDB" id="A0A428SZB1"/>